<accession>A0A067PVA1</accession>
<proteinExistence type="predicted"/>
<evidence type="ECO:0000313" key="2">
    <source>
        <dbReference type="Proteomes" id="UP000027265"/>
    </source>
</evidence>
<sequence length="97" mass="10783">MTATEPPGWWKPKATAHHTLLPPEIWLVIFDHATTVPQALDTHLRDPFDLPSNFPRGFFTEKSLLVVGIDIVLECVTRSPALFIETITETTASSRSG</sequence>
<gene>
    <name evidence="1" type="ORF">JAAARDRAFT_34610</name>
</gene>
<reference evidence="2" key="1">
    <citation type="journal article" date="2014" name="Proc. Natl. Acad. Sci. U.S.A.">
        <title>Extensive sampling of basidiomycete genomes demonstrates inadequacy of the white-rot/brown-rot paradigm for wood decay fungi.</title>
        <authorList>
            <person name="Riley R."/>
            <person name="Salamov A.A."/>
            <person name="Brown D.W."/>
            <person name="Nagy L.G."/>
            <person name="Floudas D."/>
            <person name="Held B.W."/>
            <person name="Levasseur A."/>
            <person name="Lombard V."/>
            <person name="Morin E."/>
            <person name="Otillar R."/>
            <person name="Lindquist E.A."/>
            <person name="Sun H."/>
            <person name="LaButti K.M."/>
            <person name="Schmutz J."/>
            <person name="Jabbour D."/>
            <person name="Luo H."/>
            <person name="Baker S.E."/>
            <person name="Pisabarro A.G."/>
            <person name="Walton J.D."/>
            <person name="Blanchette R.A."/>
            <person name="Henrissat B."/>
            <person name="Martin F."/>
            <person name="Cullen D."/>
            <person name="Hibbett D.S."/>
            <person name="Grigoriev I.V."/>
        </authorList>
    </citation>
    <scope>NUCLEOTIDE SEQUENCE [LARGE SCALE GENOMIC DNA]</scope>
    <source>
        <strain evidence="2">MUCL 33604</strain>
    </source>
</reference>
<dbReference type="EMBL" id="KL197717">
    <property type="protein sequence ID" value="KDQ58753.1"/>
    <property type="molecule type" value="Genomic_DNA"/>
</dbReference>
<organism evidence="1 2">
    <name type="scientific">Jaapia argillacea MUCL 33604</name>
    <dbReference type="NCBI Taxonomy" id="933084"/>
    <lineage>
        <taxon>Eukaryota</taxon>
        <taxon>Fungi</taxon>
        <taxon>Dikarya</taxon>
        <taxon>Basidiomycota</taxon>
        <taxon>Agaricomycotina</taxon>
        <taxon>Agaricomycetes</taxon>
        <taxon>Agaricomycetidae</taxon>
        <taxon>Jaapiales</taxon>
        <taxon>Jaapiaceae</taxon>
        <taxon>Jaapia</taxon>
    </lineage>
</organism>
<dbReference type="Proteomes" id="UP000027265">
    <property type="component" value="Unassembled WGS sequence"/>
</dbReference>
<evidence type="ECO:0000313" key="1">
    <source>
        <dbReference type="EMBL" id="KDQ58753.1"/>
    </source>
</evidence>
<dbReference type="InParanoid" id="A0A067PVA1"/>
<name>A0A067PVA1_9AGAM</name>
<dbReference type="AlphaFoldDB" id="A0A067PVA1"/>
<protein>
    <submittedName>
        <fullName evidence="1">Uncharacterized protein</fullName>
    </submittedName>
</protein>
<dbReference type="HOGENOM" id="CLU_2347002_0_0_1"/>
<keyword evidence="2" id="KW-1185">Reference proteome</keyword>